<sequence length="135" mass="16241">MLNDYLPRLRQLMKRYHIRFDLPGDPWPQAHVKTFDNIQKLGRFNFDTYCAGVSIWSSSEPWKEHIKTRAEWHSRRTERLFGRERNEAGWRFELEYDVLMRLSAEVAWQVLFIKSVFGTQAYTRSTIVYRAPVNI</sequence>
<evidence type="ECO:0000313" key="1">
    <source>
        <dbReference type="EMBL" id="KAE8358171.1"/>
    </source>
</evidence>
<reference evidence="1 2" key="1">
    <citation type="submission" date="2019-04" db="EMBL/GenBank/DDBJ databases">
        <title>Friends and foes A comparative genomics studyof 23 Aspergillus species from section Flavi.</title>
        <authorList>
            <consortium name="DOE Joint Genome Institute"/>
            <person name="Kjaerbolling I."/>
            <person name="Vesth T."/>
            <person name="Frisvad J.C."/>
            <person name="Nybo J.L."/>
            <person name="Theobald S."/>
            <person name="Kildgaard S."/>
            <person name="Isbrandt T."/>
            <person name="Kuo A."/>
            <person name="Sato A."/>
            <person name="Lyhne E.K."/>
            <person name="Kogle M.E."/>
            <person name="Wiebenga A."/>
            <person name="Kun R.S."/>
            <person name="Lubbers R.J."/>
            <person name="Makela M.R."/>
            <person name="Barry K."/>
            <person name="Chovatia M."/>
            <person name="Clum A."/>
            <person name="Daum C."/>
            <person name="Haridas S."/>
            <person name="He G."/>
            <person name="LaButti K."/>
            <person name="Lipzen A."/>
            <person name="Mondo S."/>
            <person name="Riley R."/>
            <person name="Salamov A."/>
            <person name="Simmons B.A."/>
            <person name="Magnuson J.K."/>
            <person name="Henrissat B."/>
            <person name="Mortensen U.H."/>
            <person name="Larsen T.O."/>
            <person name="Devries R.P."/>
            <person name="Grigoriev I.V."/>
            <person name="Machida M."/>
            <person name="Baker S.E."/>
            <person name="Andersen M.R."/>
        </authorList>
    </citation>
    <scope>NUCLEOTIDE SEQUENCE [LARGE SCALE GENOMIC DNA]</scope>
    <source>
        <strain evidence="1 2">CBS 763.97</strain>
    </source>
</reference>
<keyword evidence="2" id="KW-1185">Reference proteome</keyword>
<accession>A0A5N6ZKL2</accession>
<name>A0A5N6ZKL2_9EURO</name>
<dbReference type="OrthoDB" id="3538597at2759"/>
<organism evidence="1 2">
    <name type="scientific">Aspergillus caelatus</name>
    <dbReference type="NCBI Taxonomy" id="61420"/>
    <lineage>
        <taxon>Eukaryota</taxon>
        <taxon>Fungi</taxon>
        <taxon>Dikarya</taxon>
        <taxon>Ascomycota</taxon>
        <taxon>Pezizomycotina</taxon>
        <taxon>Eurotiomycetes</taxon>
        <taxon>Eurotiomycetidae</taxon>
        <taxon>Eurotiales</taxon>
        <taxon>Aspergillaceae</taxon>
        <taxon>Aspergillus</taxon>
        <taxon>Aspergillus subgen. Circumdati</taxon>
    </lineage>
</organism>
<evidence type="ECO:0000313" key="2">
    <source>
        <dbReference type="Proteomes" id="UP000326268"/>
    </source>
</evidence>
<gene>
    <name evidence="1" type="ORF">BDV27DRAFT_163820</name>
</gene>
<dbReference type="GeneID" id="43658041"/>
<dbReference type="EMBL" id="ML737919">
    <property type="protein sequence ID" value="KAE8358171.1"/>
    <property type="molecule type" value="Genomic_DNA"/>
</dbReference>
<proteinExistence type="predicted"/>
<dbReference type="AlphaFoldDB" id="A0A5N6ZKL2"/>
<dbReference type="Proteomes" id="UP000326268">
    <property type="component" value="Unassembled WGS sequence"/>
</dbReference>
<protein>
    <submittedName>
        <fullName evidence="1">Uncharacterized protein</fullName>
    </submittedName>
</protein>
<dbReference type="RefSeq" id="XP_031921252.1">
    <property type="nucleotide sequence ID" value="XM_032073595.1"/>
</dbReference>